<dbReference type="Proteomes" id="UP000183832">
    <property type="component" value="Unassembled WGS sequence"/>
</dbReference>
<comment type="similarity">
    <text evidence="2">Belongs to the NXF family.</text>
</comment>
<name>A0A1J1J376_9DIPT</name>
<dbReference type="PANTHER" id="PTHR10662:SF22">
    <property type="entry name" value="NUCLEAR RNA EXPORT FACTOR 1"/>
    <property type="match status" value="1"/>
</dbReference>
<dbReference type="InterPro" id="IPR001611">
    <property type="entry name" value="Leu-rich_rpt"/>
</dbReference>
<dbReference type="Pfam" id="PF22602">
    <property type="entry name" value="NXF_NTF2"/>
    <property type="match status" value="1"/>
</dbReference>
<dbReference type="GO" id="GO:0005635">
    <property type="term" value="C:nuclear envelope"/>
    <property type="evidence" value="ECO:0007669"/>
    <property type="project" value="UniProtKB-ARBA"/>
</dbReference>
<dbReference type="InterPro" id="IPR018222">
    <property type="entry name" value="Nuclear_transport_factor_2_euk"/>
</dbReference>
<dbReference type="CDD" id="cd14342">
    <property type="entry name" value="UBA_TAP-C"/>
    <property type="match status" value="1"/>
</dbReference>
<evidence type="ECO:0000256" key="9">
    <source>
        <dbReference type="SAM" id="MobiDB-lite"/>
    </source>
</evidence>
<dbReference type="SMART" id="SM00804">
    <property type="entry name" value="TAP_C"/>
    <property type="match status" value="1"/>
</dbReference>
<keyword evidence="8" id="KW-0539">Nucleus</keyword>
<dbReference type="PROSITE" id="PS51450">
    <property type="entry name" value="LRR"/>
    <property type="match status" value="1"/>
</dbReference>
<dbReference type="GO" id="GO:0003723">
    <property type="term" value="F:RNA binding"/>
    <property type="evidence" value="ECO:0007669"/>
    <property type="project" value="UniProtKB-KW"/>
</dbReference>
<dbReference type="PROSITE" id="PS50177">
    <property type="entry name" value="NTF2_DOMAIN"/>
    <property type="match status" value="1"/>
</dbReference>
<dbReference type="AlphaFoldDB" id="A0A1J1J376"/>
<dbReference type="FunFam" id="3.10.450.50:FF:000004">
    <property type="entry name" value="Nuclear RNA export factor 1"/>
    <property type="match status" value="1"/>
</dbReference>
<feature type="domain" description="TAP-C" evidence="11">
    <location>
        <begin position="579"/>
        <end position="633"/>
    </location>
</feature>
<reference evidence="12 13" key="1">
    <citation type="submission" date="2015-04" db="EMBL/GenBank/DDBJ databases">
        <authorList>
            <person name="Syromyatnikov M.Y."/>
            <person name="Popov V.N."/>
        </authorList>
    </citation>
    <scope>NUCLEOTIDE SEQUENCE [LARGE SCALE GENOMIC DNA]</scope>
</reference>
<keyword evidence="5" id="KW-0677">Repeat</keyword>
<dbReference type="FunFam" id="1.10.8.10:FF:000018">
    <property type="entry name" value="Nuclear RNA export factor 1"/>
    <property type="match status" value="1"/>
</dbReference>
<dbReference type="Gene3D" id="3.10.450.50">
    <property type="match status" value="1"/>
</dbReference>
<sequence length="633" mass="72199">MMQRRGGGKFRGGNRYNYYSDRFQSEHDDRSGGNKTEIKRVTFKTGRHINNRNINDNKLKAFLDDEDMVGELTQGEGSQRLSGEFKRGGTNFRNRRNRKGSPIPGRHVGGSGKLIQHPMGWYQVTIQHGAKYEKNIVLKLLLDGVSPSIFIPNYFKADMDTKLVNFFVDDYEVAQKIMRLDRKIELPDGFQIMIRVRGCVPQTKLDATVKERMKNAMVKRYNQATKALDLTKFHADPDLTETFCALSRPPIMSAAIDIIAENIPDLEALNLNDNKLNMLDHLKGIASKLSHLKILYLGNNKIFMLNSLDSLRGLPLVELFLDGNPFRKRVRDQANYVSELRKKFPKLLKLDGAELGPTIGFDVADEPSKQLPPWKAAYLCDPSGSELVQKFLEQYFILYDSDNRQQLLEAYHEQAIFSLTATNNQHYTPEEKLHAYWKVGRNLHHPRGFDYRLHSIKRGKLNVVALLTELPPSRHDPQSFAVDLTVFTPQLVVLTVTGLFKERNSNPRQEYTRAFQRTMVIVPNNGGFCIKNELLHVNNASQSQARNAFKGPVATSPQMTSPSSLPTTPQQAVSAPDDATKMQMIQAMSQQSNMNIEWSRKCLEETSWDFQRAIFVFSELFKQNKIPPEAFVK</sequence>
<evidence type="ECO:0000313" key="13">
    <source>
        <dbReference type="Proteomes" id="UP000183832"/>
    </source>
</evidence>
<gene>
    <name evidence="12" type="ORF">CLUMA_CG019592</name>
</gene>
<dbReference type="InterPro" id="IPR035979">
    <property type="entry name" value="RBD_domain_sf"/>
</dbReference>
<keyword evidence="13" id="KW-1185">Reference proteome</keyword>
<dbReference type="OrthoDB" id="25872at2759"/>
<keyword evidence="6" id="KW-0509">mRNA transport</keyword>
<dbReference type="Pfam" id="PF24048">
    <property type="entry name" value="LRR_NXF1-5"/>
    <property type="match status" value="1"/>
</dbReference>
<dbReference type="Gene3D" id="3.30.70.330">
    <property type="match status" value="1"/>
</dbReference>
<dbReference type="SUPFAM" id="SSF54427">
    <property type="entry name" value="NTF2-like"/>
    <property type="match status" value="1"/>
</dbReference>
<evidence type="ECO:0000256" key="4">
    <source>
        <dbReference type="ARBA" id="ARBA00022614"/>
    </source>
</evidence>
<dbReference type="InterPro" id="IPR002075">
    <property type="entry name" value="NTF2_dom"/>
</dbReference>
<dbReference type="GO" id="GO:0016973">
    <property type="term" value="P:poly(A)+ mRNA export from nucleus"/>
    <property type="evidence" value="ECO:0007669"/>
    <property type="project" value="TreeGrafter"/>
</dbReference>
<dbReference type="STRING" id="568069.A0A1J1J376"/>
<evidence type="ECO:0000259" key="11">
    <source>
        <dbReference type="PROSITE" id="PS51281"/>
    </source>
</evidence>
<feature type="domain" description="NTF2" evidence="10">
    <location>
        <begin position="387"/>
        <end position="537"/>
    </location>
</feature>
<dbReference type="InterPro" id="IPR005637">
    <property type="entry name" value="TAP_C_dom"/>
</dbReference>
<evidence type="ECO:0000256" key="3">
    <source>
        <dbReference type="ARBA" id="ARBA00022448"/>
    </source>
</evidence>
<dbReference type="PROSITE" id="PS51281">
    <property type="entry name" value="TAP_C"/>
    <property type="match status" value="1"/>
</dbReference>
<dbReference type="InterPro" id="IPR009060">
    <property type="entry name" value="UBA-like_sf"/>
</dbReference>
<dbReference type="Pfam" id="PF09162">
    <property type="entry name" value="Tap-RNA_bind"/>
    <property type="match status" value="1"/>
</dbReference>
<dbReference type="Pfam" id="PF03943">
    <property type="entry name" value="TAP_C"/>
    <property type="match status" value="1"/>
</dbReference>
<proteinExistence type="inferred from homology"/>
<evidence type="ECO:0000256" key="5">
    <source>
        <dbReference type="ARBA" id="ARBA00022737"/>
    </source>
</evidence>
<dbReference type="GO" id="GO:0005737">
    <property type="term" value="C:cytoplasm"/>
    <property type="evidence" value="ECO:0007669"/>
    <property type="project" value="InterPro"/>
</dbReference>
<dbReference type="InterPro" id="IPR015245">
    <property type="entry name" value="Tap_RNA-bd"/>
</dbReference>
<dbReference type="InterPro" id="IPR030217">
    <property type="entry name" value="NXF_fam"/>
</dbReference>
<dbReference type="Gene3D" id="1.10.8.10">
    <property type="entry name" value="DNA helicase RuvA subunit, C-terminal domain"/>
    <property type="match status" value="1"/>
</dbReference>
<accession>A0A1J1J376</accession>
<feature type="region of interest" description="Disordered" evidence="9">
    <location>
        <begin position="549"/>
        <end position="574"/>
    </location>
</feature>
<dbReference type="SUPFAM" id="SSF54928">
    <property type="entry name" value="RNA-binding domain, RBD"/>
    <property type="match status" value="1"/>
</dbReference>
<keyword evidence="4" id="KW-0433">Leucine-rich repeat</keyword>
<evidence type="ECO:0000313" key="12">
    <source>
        <dbReference type="EMBL" id="CRL06807.1"/>
    </source>
</evidence>
<dbReference type="Gene3D" id="3.80.10.10">
    <property type="entry name" value="Ribonuclease Inhibitor"/>
    <property type="match status" value="1"/>
</dbReference>
<dbReference type="GO" id="GO:0005654">
    <property type="term" value="C:nucleoplasm"/>
    <property type="evidence" value="ECO:0007669"/>
    <property type="project" value="UniProtKB-SubCell"/>
</dbReference>
<dbReference type="InterPro" id="IPR032710">
    <property type="entry name" value="NTF2-like_dom_sf"/>
</dbReference>
<protein>
    <submittedName>
        <fullName evidence="12">CLUMA_CG019592, isoform A</fullName>
    </submittedName>
</protein>
<dbReference type="CDD" id="cd00780">
    <property type="entry name" value="NTF2"/>
    <property type="match status" value="1"/>
</dbReference>
<feature type="region of interest" description="Disordered" evidence="9">
    <location>
        <begin position="88"/>
        <end position="110"/>
    </location>
</feature>
<feature type="compositionally biased region" description="Polar residues" evidence="9">
    <location>
        <begin position="555"/>
        <end position="573"/>
    </location>
</feature>
<dbReference type="PANTHER" id="PTHR10662">
    <property type="entry name" value="NUCLEAR RNA EXPORT FACTOR"/>
    <property type="match status" value="1"/>
</dbReference>
<dbReference type="InterPro" id="IPR032675">
    <property type="entry name" value="LRR_dom_sf"/>
</dbReference>
<dbReference type="InterPro" id="IPR012677">
    <property type="entry name" value="Nucleotide-bd_a/b_plait_sf"/>
</dbReference>
<evidence type="ECO:0000256" key="2">
    <source>
        <dbReference type="ARBA" id="ARBA00009285"/>
    </source>
</evidence>
<dbReference type="SUPFAM" id="SSF46934">
    <property type="entry name" value="UBA-like"/>
    <property type="match status" value="1"/>
</dbReference>
<evidence type="ECO:0000256" key="8">
    <source>
        <dbReference type="ARBA" id="ARBA00023242"/>
    </source>
</evidence>
<keyword evidence="7" id="KW-0694">RNA-binding</keyword>
<evidence type="ECO:0000256" key="6">
    <source>
        <dbReference type="ARBA" id="ARBA00022816"/>
    </source>
</evidence>
<evidence type="ECO:0000256" key="1">
    <source>
        <dbReference type="ARBA" id="ARBA00004642"/>
    </source>
</evidence>
<evidence type="ECO:0000259" key="10">
    <source>
        <dbReference type="PROSITE" id="PS50177"/>
    </source>
</evidence>
<evidence type="ECO:0000256" key="7">
    <source>
        <dbReference type="ARBA" id="ARBA00022884"/>
    </source>
</evidence>
<dbReference type="EMBL" id="CVRI01000067">
    <property type="protein sequence ID" value="CRL06807.1"/>
    <property type="molecule type" value="Genomic_DNA"/>
</dbReference>
<organism evidence="12 13">
    <name type="scientific">Clunio marinus</name>
    <dbReference type="NCBI Taxonomy" id="568069"/>
    <lineage>
        <taxon>Eukaryota</taxon>
        <taxon>Metazoa</taxon>
        <taxon>Ecdysozoa</taxon>
        <taxon>Arthropoda</taxon>
        <taxon>Hexapoda</taxon>
        <taxon>Insecta</taxon>
        <taxon>Pterygota</taxon>
        <taxon>Neoptera</taxon>
        <taxon>Endopterygota</taxon>
        <taxon>Diptera</taxon>
        <taxon>Nematocera</taxon>
        <taxon>Chironomoidea</taxon>
        <taxon>Chironomidae</taxon>
        <taxon>Clunio</taxon>
    </lineage>
</organism>
<keyword evidence="3" id="KW-0813">Transport</keyword>
<dbReference type="InterPro" id="IPR057125">
    <property type="entry name" value="NXF1/2/3/5-like_LRR"/>
</dbReference>
<comment type="subcellular location">
    <subcellularLocation>
        <location evidence="1">Nucleus</location>
        <location evidence="1">Nucleoplasm</location>
    </subcellularLocation>
</comment>
<dbReference type="SUPFAM" id="SSF52058">
    <property type="entry name" value="L domain-like"/>
    <property type="match status" value="1"/>
</dbReference>
<dbReference type="FunFam" id="3.80.10.10:FF:000384">
    <property type="entry name" value="Nuclear RNA export factor 1"/>
    <property type="match status" value="1"/>
</dbReference>